<dbReference type="InterPro" id="IPR001645">
    <property type="entry name" value="Folylpolyglutamate_synth"/>
</dbReference>
<feature type="compositionally biased region" description="Polar residues" evidence="13">
    <location>
        <begin position="1056"/>
        <end position="1065"/>
    </location>
</feature>
<keyword evidence="16" id="KW-1185">Reference proteome</keyword>
<keyword evidence="4" id="KW-0554">One-carbon metabolism</keyword>
<feature type="compositionally biased region" description="Polar residues" evidence="13">
    <location>
        <begin position="884"/>
        <end position="893"/>
    </location>
</feature>
<comment type="catalytic activity">
    <reaction evidence="12">
        <text>(6S)-5,6,7,8-tetrahydrofolyl-(gamma-L-Glu)(n) + L-glutamate + ATP = (6S)-5,6,7,8-tetrahydrofolyl-(gamma-L-Glu)(n+1) + ADP + phosphate + H(+)</text>
        <dbReference type="Rhea" id="RHEA:10580"/>
        <dbReference type="Rhea" id="RHEA-COMP:14738"/>
        <dbReference type="Rhea" id="RHEA-COMP:14740"/>
        <dbReference type="ChEBI" id="CHEBI:15378"/>
        <dbReference type="ChEBI" id="CHEBI:29985"/>
        <dbReference type="ChEBI" id="CHEBI:30616"/>
        <dbReference type="ChEBI" id="CHEBI:43474"/>
        <dbReference type="ChEBI" id="CHEBI:141005"/>
        <dbReference type="ChEBI" id="CHEBI:456216"/>
        <dbReference type="EC" id="6.3.2.17"/>
    </reaction>
</comment>
<feature type="compositionally biased region" description="Acidic residues" evidence="13">
    <location>
        <begin position="117"/>
        <end position="141"/>
    </location>
</feature>
<dbReference type="AlphaFoldDB" id="A0A9Q1H9S2"/>
<dbReference type="NCBIfam" id="TIGR01499">
    <property type="entry name" value="folC"/>
    <property type="match status" value="1"/>
</dbReference>
<feature type="compositionally biased region" description="Low complexity" evidence="13">
    <location>
        <begin position="142"/>
        <end position="162"/>
    </location>
</feature>
<feature type="region of interest" description="Disordered" evidence="13">
    <location>
        <begin position="1"/>
        <end position="195"/>
    </location>
</feature>
<evidence type="ECO:0000256" key="8">
    <source>
        <dbReference type="ARBA" id="ARBA00022840"/>
    </source>
</evidence>
<evidence type="ECO:0000256" key="3">
    <source>
        <dbReference type="ARBA" id="ARBA00013025"/>
    </source>
</evidence>
<keyword evidence="6" id="KW-0479">Metal-binding</keyword>
<evidence type="ECO:0000256" key="6">
    <source>
        <dbReference type="ARBA" id="ARBA00022723"/>
    </source>
</evidence>
<dbReference type="EC" id="6.3.2.17" evidence="3"/>
<dbReference type="PANTHER" id="PTHR11136">
    <property type="entry name" value="FOLYLPOLYGLUTAMATE SYNTHASE-RELATED"/>
    <property type="match status" value="1"/>
</dbReference>
<feature type="compositionally biased region" description="Polar residues" evidence="13">
    <location>
        <begin position="67"/>
        <end position="78"/>
    </location>
</feature>
<keyword evidence="8" id="KW-0067">ATP-binding</keyword>
<dbReference type="GO" id="GO:0005829">
    <property type="term" value="C:cytosol"/>
    <property type="evidence" value="ECO:0007669"/>
    <property type="project" value="TreeGrafter"/>
</dbReference>
<gene>
    <name evidence="15" type="ORF">HOLleu_15638</name>
</gene>
<dbReference type="Pfam" id="PF13843">
    <property type="entry name" value="DDE_Tnp_1_7"/>
    <property type="match status" value="1"/>
</dbReference>
<evidence type="ECO:0000256" key="5">
    <source>
        <dbReference type="ARBA" id="ARBA00022598"/>
    </source>
</evidence>
<feature type="compositionally biased region" description="Basic and acidic residues" evidence="13">
    <location>
        <begin position="55"/>
        <end position="66"/>
    </location>
</feature>
<evidence type="ECO:0000256" key="2">
    <source>
        <dbReference type="ARBA" id="ARBA00008276"/>
    </source>
</evidence>
<proteinExistence type="inferred from homology"/>
<protein>
    <recommendedName>
        <fullName evidence="3">tetrahydrofolate synthase</fullName>
        <ecNumber evidence="3">6.3.2.17</ecNumber>
    </recommendedName>
    <alternativeName>
        <fullName evidence="11">Folylpoly-gamma-glutamate synthetase</fullName>
    </alternativeName>
    <alternativeName>
        <fullName evidence="10">Tetrahydrofolylpolyglutamate synthase</fullName>
    </alternativeName>
</protein>
<evidence type="ECO:0000256" key="7">
    <source>
        <dbReference type="ARBA" id="ARBA00022741"/>
    </source>
</evidence>
<dbReference type="InterPro" id="IPR029526">
    <property type="entry name" value="PGBD"/>
</dbReference>
<evidence type="ECO:0000256" key="10">
    <source>
        <dbReference type="ARBA" id="ARBA00030592"/>
    </source>
</evidence>
<feature type="domain" description="PiggyBac transposable element-derived protein" evidence="14">
    <location>
        <begin position="230"/>
        <end position="612"/>
    </location>
</feature>
<feature type="compositionally biased region" description="Basic and acidic residues" evidence="13">
    <location>
        <begin position="25"/>
        <end position="40"/>
    </location>
</feature>
<feature type="compositionally biased region" description="Acidic residues" evidence="13">
    <location>
        <begin position="178"/>
        <end position="195"/>
    </location>
</feature>
<dbReference type="GO" id="GO:0046872">
    <property type="term" value="F:metal ion binding"/>
    <property type="evidence" value="ECO:0007669"/>
    <property type="project" value="UniProtKB-KW"/>
</dbReference>
<dbReference type="GO" id="GO:0005524">
    <property type="term" value="F:ATP binding"/>
    <property type="evidence" value="ECO:0007669"/>
    <property type="project" value="UniProtKB-KW"/>
</dbReference>
<dbReference type="SUPFAM" id="SSF53623">
    <property type="entry name" value="MurD-like peptide ligases, catalytic domain"/>
    <property type="match status" value="1"/>
</dbReference>
<dbReference type="PANTHER" id="PTHR11136:SF5">
    <property type="entry name" value="FOLYLPOLYGLUTAMATE SYNTHASE, MITOCHONDRIAL"/>
    <property type="match status" value="1"/>
</dbReference>
<dbReference type="OrthoDB" id="5212574at2759"/>
<comment type="caution">
    <text evidence="15">The sequence shown here is derived from an EMBL/GenBank/DDBJ whole genome shotgun (WGS) entry which is preliminary data.</text>
</comment>
<dbReference type="GO" id="GO:0004326">
    <property type="term" value="F:tetrahydrofolylpolyglutamate synthase activity"/>
    <property type="evidence" value="ECO:0007669"/>
    <property type="project" value="UniProtKB-EC"/>
</dbReference>
<dbReference type="GO" id="GO:0005739">
    <property type="term" value="C:mitochondrion"/>
    <property type="evidence" value="ECO:0007669"/>
    <property type="project" value="TreeGrafter"/>
</dbReference>
<dbReference type="Gene3D" id="3.40.1190.10">
    <property type="entry name" value="Mur-like, catalytic domain"/>
    <property type="match status" value="1"/>
</dbReference>
<evidence type="ECO:0000313" key="16">
    <source>
        <dbReference type="Proteomes" id="UP001152320"/>
    </source>
</evidence>
<evidence type="ECO:0000259" key="14">
    <source>
        <dbReference type="Pfam" id="PF13843"/>
    </source>
</evidence>
<comment type="similarity">
    <text evidence="2">Belongs to the folylpolyglutamate synthase family.</text>
</comment>
<dbReference type="Gene3D" id="3.90.190.20">
    <property type="entry name" value="Mur ligase, C-terminal domain"/>
    <property type="match status" value="1"/>
</dbReference>
<keyword evidence="7" id="KW-0547">Nucleotide-binding</keyword>
<evidence type="ECO:0000256" key="13">
    <source>
        <dbReference type="SAM" id="MobiDB-lite"/>
    </source>
</evidence>
<reference evidence="15" key="1">
    <citation type="submission" date="2021-10" db="EMBL/GenBank/DDBJ databases">
        <title>Tropical sea cucumber genome reveals ecological adaptation and Cuvierian tubules defense mechanism.</title>
        <authorList>
            <person name="Chen T."/>
        </authorList>
    </citation>
    <scope>NUCLEOTIDE SEQUENCE</scope>
    <source>
        <strain evidence="15">Nanhai2018</strain>
        <tissue evidence="15">Muscle</tissue>
    </source>
</reference>
<accession>A0A9Q1H9S2</accession>
<evidence type="ECO:0000313" key="15">
    <source>
        <dbReference type="EMBL" id="KAJ8038264.1"/>
    </source>
</evidence>
<evidence type="ECO:0000256" key="12">
    <source>
        <dbReference type="ARBA" id="ARBA00047493"/>
    </source>
</evidence>
<feature type="region of interest" description="Disordered" evidence="13">
    <location>
        <begin position="865"/>
        <end position="893"/>
    </location>
</feature>
<dbReference type="EMBL" id="JAIZAY010000007">
    <property type="protein sequence ID" value="KAJ8038264.1"/>
    <property type="molecule type" value="Genomic_DNA"/>
</dbReference>
<name>A0A9Q1H9S2_HOLLE</name>
<organism evidence="15 16">
    <name type="scientific">Holothuria leucospilota</name>
    <name type="common">Black long sea cucumber</name>
    <name type="synonym">Mertensiothuria leucospilota</name>
    <dbReference type="NCBI Taxonomy" id="206669"/>
    <lineage>
        <taxon>Eukaryota</taxon>
        <taxon>Metazoa</taxon>
        <taxon>Echinodermata</taxon>
        <taxon>Eleutherozoa</taxon>
        <taxon>Echinozoa</taxon>
        <taxon>Holothuroidea</taxon>
        <taxon>Aspidochirotacea</taxon>
        <taxon>Aspidochirotida</taxon>
        <taxon>Holothuriidae</taxon>
        <taxon>Holothuria</taxon>
    </lineage>
</organism>
<sequence>MSYRELFGVLEGLRGSEKSSFADQSRSRKDMAKRKREERSGQPTTKSKKAAKKGSSKEEAKEKVEDQPSTSTAVSNEPMSAAGSDSIAPTTFPGLHQAPMESDSDSDSDYQPPDTLSESEDEESGEEEIGDEESGDEEGSEENMSGSDQQPQQPSGEQSLSQANQRSSGSQKRVLDPNSDDDPEEANSSDEEYPTDEFGWTRRLTKVKKHKFKGRALYGPTFNSENYQEIDFFYEFFPLLLILRVVDWTNVKLNAAGKPPTSAAEVKAWLGLRLVMSLSKASSTGKYWSSERGWKNDLVISTMKKNRFEELSQYLACHNPETSPDDWPQTTSEERGRRYTYMKEHPVYPVQELWDIVASNCRTKWNPLADLAIDEAMIKYKGFKATAQKVFMPLKPIRSGFKVYSLAESATGFMLFFEVHPRAPHRMLDTSLSICRHFTGKYHHIYCDKLYTSVPFARELLEKRTYLTGAISMNARGLPADLSPNPNKNPSNYQSIKKMKKTPRGTFYVRQNGKLTYTLWRDSSVMSILSTGHNGFRSATDFLTRTYKDENERVRTSKQVRAPPAAISYTSCMGGVDRADQLRANYTITRKSQKWWMQLLYFIIDVSRVNAFISYKVSSSTFDPEEPLEPHADFIMELAKQLIDGYSGGSTTRRQNTAAAPVPARHAAGHKCIRMPTKWPKQCVWCKHTNATTPAGKLRVTRTGCNLCMVHLCKVGCFASSPHLIEVRERIRVNGKPLDYDKFASYFSEVFGHLEETKEAFGGEMPLYNRILCVLGFYTFLKEKVDVAVIEVGLGGEYDVTNFIHEPIVTGISSLGMDHITSLGDTIAKIAWHKAGILKPGRPAFTVPQPEDAMKVILDRAKEIGDTHPPSKKLKVAEEESKSDLSNGSSLGMTTSEPLVLPDEFISGLRECYWPGRSQTIVQDNVTYYVDGAHTRRSIESCVEWFLEASDKEAAALNGSTVKMLVFNLKAQKYKPSLIRPLLGCNFVGAAFCPSYIYEGDNPGDLTFAYKARDIELRKSQDIKQKFEDFQATLRKTSCDAPSETTLREATAEEGNMNNSNQSTQKDVEKQVLNLDSSNLPMKNPTKVVKCVALPSISCALRWASAGKDNTMGLPGEDTFPIPEAALKADRIQVLVTGSLYLVGGALTLLDPGLATK</sequence>
<evidence type="ECO:0000256" key="4">
    <source>
        <dbReference type="ARBA" id="ARBA00022563"/>
    </source>
</evidence>
<dbReference type="InterPro" id="IPR036615">
    <property type="entry name" value="Mur_ligase_C_dom_sf"/>
</dbReference>
<dbReference type="SUPFAM" id="SSF53244">
    <property type="entry name" value="MurD-like peptide ligases, peptide-binding domain"/>
    <property type="match status" value="1"/>
</dbReference>
<comment type="pathway">
    <text evidence="1">Cofactor biosynthesis; tetrahydrofolylpolyglutamate biosynthesis.</text>
</comment>
<evidence type="ECO:0000256" key="11">
    <source>
        <dbReference type="ARBA" id="ARBA00030876"/>
    </source>
</evidence>
<dbReference type="GO" id="GO:0006730">
    <property type="term" value="P:one-carbon metabolic process"/>
    <property type="evidence" value="ECO:0007669"/>
    <property type="project" value="UniProtKB-KW"/>
</dbReference>
<evidence type="ECO:0000256" key="9">
    <source>
        <dbReference type="ARBA" id="ARBA00022842"/>
    </source>
</evidence>
<dbReference type="InterPro" id="IPR036565">
    <property type="entry name" value="Mur-like_cat_sf"/>
</dbReference>
<feature type="region of interest" description="Disordered" evidence="13">
    <location>
        <begin position="1041"/>
        <end position="1065"/>
    </location>
</feature>
<dbReference type="Proteomes" id="UP001152320">
    <property type="component" value="Chromosome 7"/>
</dbReference>
<evidence type="ECO:0000256" key="1">
    <source>
        <dbReference type="ARBA" id="ARBA00005150"/>
    </source>
</evidence>
<keyword evidence="5" id="KW-0436">Ligase</keyword>
<keyword evidence="9" id="KW-0460">Magnesium</keyword>